<sequence>MHLILTGATGMIGTGVLDRMLQAKDVTRVSILSRRPVRFADEVKDPRVSVIIHPDFANYNSPTLQDQLKDAKGCVWALGSTSTTQVTAEEYVKVTKDYSVEAAKAFAKMGTAEEPFRFVYISGEGATQTPGMMTSLYARVKGEAEEALAKVADDNPSLMVLSARPAGVDGTGHAAVEKYGPDAIFFHKVVRTTLLPTLRMFYGKMHTPTVMLGDVCTQLAMGRLDHKLEGYGAIRLGTRAWILRNWGVQRLAE</sequence>
<evidence type="ECO:0000313" key="3">
    <source>
        <dbReference type="EMBL" id="KAK0390098.1"/>
    </source>
</evidence>
<dbReference type="PANTHER" id="PTHR14097:SF8">
    <property type="entry name" value="NAD(P)-BINDING DOMAIN-CONTAINING PROTEIN"/>
    <property type="match status" value="1"/>
</dbReference>
<comment type="caution">
    <text evidence="3">The sequence shown here is derived from an EMBL/GenBank/DDBJ whole genome shotgun (WGS) entry which is preliminary data.</text>
</comment>
<gene>
    <name evidence="3" type="ORF">NLU13_3671</name>
</gene>
<dbReference type="PANTHER" id="PTHR14097">
    <property type="entry name" value="OXIDOREDUCTASE HTATIP2"/>
    <property type="match status" value="1"/>
</dbReference>
<protein>
    <recommendedName>
        <fullName evidence="2">NAD-dependent epimerase/dehydratase domain-containing protein</fullName>
    </recommendedName>
</protein>
<dbReference type="AlphaFoldDB" id="A0AA39GMG6"/>
<evidence type="ECO:0000313" key="4">
    <source>
        <dbReference type="Proteomes" id="UP001175261"/>
    </source>
</evidence>
<proteinExistence type="predicted"/>
<dbReference type="EMBL" id="JAPDFR010000002">
    <property type="protein sequence ID" value="KAK0390098.1"/>
    <property type="molecule type" value="Genomic_DNA"/>
</dbReference>
<organism evidence="3 4">
    <name type="scientific">Sarocladium strictum</name>
    <name type="common">Black bundle disease fungus</name>
    <name type="synonym">Acremonium strictum</name>
    <dbReference type="NCBI Taxonomy" id="5046"/>
    <lineage>
        <taxon>Eukaryota</taxon>
        <taxon>Fungi</taxon>
        <taxon>Dikarya</taxon>
        <taxon>Ascomycota</taxon>
        <taxon>Pezizomycotina</taxon>
        <taxon>Sordariomycetes</taxon>
        <taxon>Hypocreomycetidae</taxon>
        <taxon>Hypocreales</taxon>
        <taxon>Sarocladiaceae</taxon>
        <taxon>Sarocladium</taxon>
    </lineage>
</organism>
<dbReference type="Pfam" id="PF01370">
    <property type="entry name" value="Epimerase"/>
    <property type="match status" value="1"/>
</dbReference>
<dbReference type="InterPro" id="IPR036291">
    <property type="entry name" value="NAD(P)-bd_dom_sf"/>
</dbReference>
<reference evidence="3" key="1">
    <citation type="submission" date="2022-10" db="EMBL/GenBank/DDBJ databases">
        <title>Determination and structural analysis of whole genome sequence of Sarocladium strictum F4-1.</title>
        <authorList>
            <person name="Hu L."/>
            <person name="Jiang Y."/>
        </authorList>
    </citation>
    <scope>NUCLEOTIDE SEQUENCE</scope>
    <source>
        <strain evidence="3">F4-1</strain>
    </source>
</reference>
<name>A0AA39GMG6_SARSR</name>
<evidence type="ECO:0000259" key="2">
    <source>
        <dbReference type="Pfam" id="PF01370"/>
    </source>
</evidence>
<dbReference type="Proteomes" id="UP001175261">
    <property type="component" value="Unassembled WGS sequence"/>
</dbReference>
<dbReference type="InterPro" id="IPR001509">
    <property type="entry name" value="Epimerase_deHydtase"/>
</dbReference>
<dbReference type="Gene3D" id="3.40.50.720">
    <property type="entry name" value="NAD(P)-binding Rossmann-like Domain"/>
    <property type="match status" value="1"/>
</dbReference>
<keyword evidence="4" id="KW-1185">Reference proteome</keyword>
<feature type="domain" description="NAD-dependent epimerase/dehydratase" evidence="2">
    <location>
        <begin position="4"/>
        <end position="172"/>
    </location>
</feature>
<evidence type="ECO:0000256" key="1">
    <source>
        <dbReference type="ARBA" id="ARBA00004370"/>
    </source>
</evidence>
<dbReference type="SUPFAM" id="SSF51735">
    <property type="entry name" value="NAD(P)-binding Rossmann-fold domains"/>
    <property type="match status" value="1"/>
</dbReference>
<comment type="subcellular location">
    <subcellularLocation>
        <location evidence="1">Membrane</location>
    </subcellularLocation>
</comment>
<accession>A0AA39GMG6</accession>